<dbReference type="EMBL" id="GEGO01006078">
    <property type="protein sequence ID" value="JAR89326.1"/>
    <property type="molecule type" value="Transcribed_RNA"/>
</dbReference>
<dbReference type="AlphaFoldDB" id="A0A147BEX1"/>
<accession>A0A147BEX1</accession>
<reference evidence="2" key="1">
    <citation type="journal article" date="2018" name="PLoS Negl. Trop. Dis.">
        <title>Sialome diversity of ticks revealed by RNAseq of single tick salivary glands.</title>
        <authorList>
            <person name="Perner J."/>
            <person name="Kropackova S."/>
            <person name="Kopacek P."/>
            <person name="Ribeiro J.M."/>
        </authorList>
    </citation>
    <scope>NUCLEOTIDE SEQUENCE</scope>
    <source>
        <strain evidence="2">Siblings of single egg batch collected in Ceske Budejovice</strain>
        <tissue evidence="2">Salivary glands</tissue>
    </source>
</reference>
<feature type="non-terminal residue" evidence="2">
    <location>
        <position position="147"/>
    </location>
</feature>
<sequence length="147" mass="15601">MANPWTGGRWASSCTSSWWAACPSLGTPRRSSLLTSSAMRWTGPTKTSGPCQTKPACSSRSCCSRTPWTGWARRGPRRCGNTPSSGTWTGPPCCARKQSLCPSWTTRRTRATSTPGPTATSTTTRRSATMTATSSSPPSRPARPATA</sequence>
<name>A0A147BEX1_IXORI</name>
<proteinExistence type="predicted"/>
<protein>
    <submittedName>
        <fullName evidence="2">Putative netrin 1</fullName>
    </submittedName>
</protein>
<evidence type="ECO:0000313" key="2">
    <source>
        <dbReference type="EMBL" id="JAR89326.1"/>
    </source>
</evidence>
<organism evidence="2">
    <name type="scientific">Ixodes ricinus</name>
    <name type="common">Common tick</name>
    <name type="synonym">Acarus ricinus</name>
    <dbReference type="NCBI Taxonomy" id="34613"/>
    <lineage>
        <taxon>Eukaryota</taxon>
        <taxon>Metazoa</taxon>
        <taxon>Ecdysozoa</taxon>
        <taxon>Arthropoda</taxon>
        <taxon>Chelicerata</taxon>
        <taxon>Arachnida</taxon>
        <taxon>Acari</taxon>
        <taxon>Parasitiformes</taxon>
        <taxon>Ixodida</taxon>
        <taxon>Ixodoidea</taxon>
        <taxon>Ixodidae</taxon>
        <taxon>Ixodinae</taxon>
        <taxon>Ixodes</taxon>
    </lineage>
</organism>
<feature type="region of interest" description="Disordered" evidence="1">
    <location>
        <begin position="105"/>
        <end position="147"/>
    </location>
</feature>
<evidence type="ECO:0000256" key="1">
    <source>
        <dbReference type="SAM" id="MobiDB-lite"/>
    </source>
</evidence>